<dbReference type="InterPro" id="IPR038606">
    <property type="entry name" value="To_sf"/>
</dbReference>
<dbReference type="Pfam" id="PF06585">
    <property type="entry name" value="JHBP"/>
    <property type="match status" value="1"/>
</dbReference>
<proteinExistence type="evidence at transcript level"/>
<dbReference type="PANTHER" id="PTHR11008:SF9">
    <property type="entry name" value="PROTEIN TAKEOUT-LIKE PROTEIN"/>
    <property type="match status" value="1"/>
</dbReference>
<evidence type="ECO:0008006" key="3">
    <source>
        <dbReference type="Google" id="ProtNLM"/>
    </source>
</evidence>
<dbReference type="AlphaFoldDB" id="R4WR16"/>
<feature type="chain" id="PRO_5012497627" description="Juvenile hormone binding protein" evidence="1">
    <location>
        <begin position="16"/>
        <end position="253"/>
    </location>
</feature>
<organism evidence="2">
    <name type="scientific">Riptortus pedestris</name>
    <name type="common">Bean bug</name>
    <dbReference type="NCBI Taxonomy" id="329032"/>
    <lineage>
        <taxon>Eukaryota</taxon>
        <taxon>Metazoa</taxon>
        <taxon>Ecdysozoa</taxon>
        <taxon>Arthropoda</taxon>
        <taxon>Hexapoda</taxon>
        <taxon>Insecta</taxon>
        <taxon>Pterygota</taxon>
        <taxon>Neoptera</taxon>
        <taxon>Paraneoptera</taxon>
        <taxon>Hemiptera</taxon>
        <taxon>Heteroptera</taxon>
        <taxon>Panheteroptera</taxon>
        <taxon>Pentatomomorpha</taxon>
        <taxon>Coreoidea</taxon>
        <taxon>Alydidae</taxon>
        <taxon>Riptortus</taxon>
    </lineage>
</organism>
<name>R4WR16_RIPPE</name>
<protein>
    <recommendedName>
        <fullName evidence="3">Juvenile hormone binding protein</fullName>
    </recommendedName>
</protein>
<dbReference type="PANTHER" id="PTHR11008">
    <property type="entry name" value="PROTEIN TAKEOUT-LIKE PROTEIN"/>
    <property type="match status" value="1"/>
</dbReference>
<evidence type="ECO:0000313" key="2">
    <source>
        <dbReference type="EMBL" id="BAN20312.1"/>
    </source>
</evidence>
<accession>R4WR16</accession>
<sequence>MKYFLVLFLSGAALAQPLTSNFDGEIELLAQLNNPIDDLWKKALEYLRVLLKDHEPFQVPDMPEQTVTAEGISLKAKFDNVLVSKADDFVIDHLENNVLGLWAKFQVTVPKMHIDSDFTVSGTIKGKQVSSKNGHFTLDIDKLVTGGFIQVAFKGTYLQMSKFDINYTINDLQFSETGLEVEGMTKEDLDKLFHDSFLKYFQENEQFVCQQVGAYVMEQANKIMYNKSLQGLLDWLDDFIHGRIIHLDIFNFM</sequence>
<dbReference type="Gene3D" id="3.15.10.30">
    <property type="entry name" value="Haemolymph juvenile hormone binding protein"/>
    <property type="match status" value="1"/>
</dbReference>
<reference evidence="2" key="1">
    <citation type="journal article" date="2013" name="PLoS ONE">
        <title>Gene expression in gut symbiotic organ of stinkbug affected by extracellular bacterial symbiont.</title>
        <authorList>
            <person name="Futahashi R."/>
            <person name="Tanaka K."/>
            <person name="Tanahashi M."/>
            <person name="Nikoh N."/>
            <person name="Kikuchi Y."/>
            <person name="Lee B.L."/>
            <person name="Fukatsu T."/>
        </authorList>
    </citation>
    <scope>NUCLEOTIDE SEQUENCE</scope>
    <source>
        <tissue evidence="2">Midgut</tissue>
    </source>
</reference>
<evidence type="ECO:0000256" key="1">
    <source>
        <dbReference type="SAM" id="SignalP"/>
    </source>
</evidence>
<dbReference type="InterPro" id="IPR010562">
    <property type="entry name" value="Haemolymph_juvenile_hormone-bd"/>
</dbReference>
<feature type="signal peptide" evidence="1">
    <location>
        <begin position="1"/>
        <end position="15"/>
    </location>
</feature>
<dbReference type="EMBL" id="AK417097">
    <property type="protein sequence ID" value="BAN20312.1"/>
    <property type="molecule type" value="mRNA"/>
</dbReference>
<keyword evidence="1" id="KW-0732">Signal</keyword>